<dbReference type="InterPro" id="IPR011051">
    <property type="entry name" value="RmlC_Cupin_sf"/>
</dbReference>
<dbReference type="Pfam" id="PF22640">
    <property type="entry name" value="ManC_GMP_beta-helix"/>
    <property type="match status" value="1"/>
</dbReference>
<keyword evidence="6" id="KW-0342">GTP-binding</keyword>
<reference evidence="12" key="1">
    <citation type="submission" date="2022-06" db="EMBL/GenBank/DDBJ databases">
        <title>Sneathiella actinostolidae sp. nov., isolated from a sea anemonein the Western Pacific Ocean.</title>
        <authorList>
            <person name="Wei M.J."/>
        </authorList>
    </citation>
    <scope>NUCLEOTIDE SEQUENCE</scope>
    <source>
        <strain evidence="12">PHK-P5</strain>
    </source>
</reference>
<dbReference type="InterPro" id="IPR049577">
    <property type="entry name" value="GMPP_N"/>
</dbReference>
<dbReference type="Pfam" id="PF01050">
    <property type="entry name" value="MannoseP_isomer"/>
    <property type="match status" value="1"/>
</dbReference>
<keyword evidence="3 12" id="KW-0808">Transferase</keyword>
<dbReference type="PANTHER" id="PTHR46390">
    <property type="entry name" value="MANNOSE-1-PHOSPHATE GUANYLYLTRANSFERASE"/>
    <property type="match status" value="1"/>
</dbReference>
<dbReference type="GO" id="GO:0004476">
    <property type="term" value="F:mannose-6-phosphate isomerase activity"/>
    <property type="evidence" value="ECO:0007669"/>
    <property type="project" value="UniProtKB-EC"/>
</dbReference>
<keyword evidence="4 12" id="KW-0548">Nucleotidyltransferase</keyword>
<dbReference type="Proteomes" id="UP001056291">
    <property type="component" value="Chromosome"/>
</dbReference>
<dbReference type="Gene3D" id="3.90.550.10">
    <property type="entry name" value="Spore Coat Polysaccharide Biosynthesis Protein SpsA, Chain A"/>
    <property type="match status" value="1"/>
</dbReference>
<dbReference type="InterPro" id="IPR005835">
    <property type="entry name" value="NTP_transferase_dom"/>
</dbReference>
<dbReference type="InterPro" id="IPR029044">
    <property type="entry name" value="Nucleotide-diphossugar_trans"/>
</dbReference>
<keyword evidence="13" id="KW-1185">Reference proteome</keyword>
<dbReference type="RefSeq" id="WP_251934293.1">
    <property type="nucleotide sequence ID" value="NZ_CP098747.1"/>
</dbReference>
<feature type="domain" description="Nucleotidyl transferase" evidence="9">
    <location>
        <begin position="5"/>
        <end position="287"/>
    </location>
</feature>
<dbReference type="InterPro" id="IPR006375">
    <property type="entry name" value="Man1P_GuaTrfase/Man6P_Isoase"/>
</dbReference>
<evidence type="ECO:0000259" key="9">
    <source>
        <dbReference type="Pfam" id="PF00483"/>
    </source>
</evidence>
<dbReference type="Gene3D" id="2.60.120.10">
    <property type="entry name" value="Jelly Rolls"/>
    <property type="match status" value="1"/>
</dbReference>
<evidence type="ECO:0000256" key="1">
    <source>
        <dbReference type="ARBA" id="ARBA00006115"/>
    </source>
</evidence>
<organism evidence="12 13">
    <name type="scientific">Sneathiella marina</name>
    <dbReference type="NCBI Taxonomy" id="2950108"/>
    <lineage>
        <taxon>Bacteria</taxon>
        <taxon>Pseudomonadati</taxon>
        <taxon>Pseudomonadota</taxon>
        <taxon>Alphaproteobacteria</taxon>
        <taxon>Sneathiellales</taxon>
        <taxon>Sneathiellaceae</taxon>
        <taxon>Sneathiella</taxon>
    </lineage>
</organism>
<evidence type="ECO:0000259" key="11">
    <source>
        <dbReference type="Pfam" id="PF22640"/>
    </source>
</evidence>
<evidence type="ECO:0000256" key="2">
    <source>
        <dbReference type="ARBA" id="ARBA00012387"/>
    </source>
</evidence>
<accession>A0ABY4W3A9</accession>
<keyword evidence="5" id="KW-0547">Nucleotide-binding</keyword>
<evidence type="ECO:0000313" key="12">
    <source>
        <dbReference type="EMBL" id="USG61306.1"/>
    </source>
</evidence>
<dbReference type="InterPro" id="IPR054566">
    <property type="entry name" value="ManC/GMP-like_b-helix"/>
</dbReference>
<protein>
    <recommendedName>
        <fullName evidence="2">mannose-1-phosphate guanylyltransferase</fullName>
        <ecNumber evidence="2">2.7.7.13</ecNumber>
    </recommendedName>
</protein>
<keyword evidence="12" id="KW-0413">Isomerase</keyword>
<dbReference type="SUPFAM" id="SSF51182">
    <property type="entry name" value="RmlC-like cupins"/>
    <property type="match status" value="1"/>
</dbReference>
<dbReference type="PANTHER" id="PTHR46390:SF1">
    <property type="entry name" value="MANNOSE-1-PHOSPHATE GUANYLYLTRANSFERASE"/>
    <property type="match status" value="1"/>
</dbReference>
<dbReference type="InterPro" id="IPR051161">
    <property type="entry name" value="Mannose-6P_isomerase_type2"/>
</dbReference>
<evidence type="ECO:0000256" key="4">
    <source>
        <dbReference type="ARBA" id="ARBA00022695"/>
    </source>
</evidence>
<evidence type="ECO:0000259" key="10">
    <source>
        <dbReference type="Pfam" id="PF01050"/>
    </source>
</evidence>
<evidence type="ECO:0000256" key="5">
    <source>
        <dbReference type="ARBA" id="ARBA00022741"/>
    </source>
</evidence>
<evidence type="ECO:0000256" key="6">
    <source>
        <dbReference type="ARBA" id="ARBA00023134"/>
    </source>
</evidence>
<evidence type="ECO:0000313" key="13">
    <source>
        <dbReference type="Proteomes" id="UP001056291"/>
    </source>
</evidence>
<dbReference type="NCBIfam" id="TIGR01479">
    <property type="entry name" value="GMP_PMI"/>
    <property type="match status" value="1"/>
</dbReference>
<feature type="domain" description="Mannose-6-phosphate isomerase type II C-terminal" evidence="10">
    <location>
        <begin position="355"/>
        <end position="465"/>
    </location>
</feature>
<dbReference type="SUPFAM" id="SSF53448">
    <property type="entry name" value="Nucleotide-diphospho-sugar transferases"/>
    <property type="match status" value="1"/>
</dbReference>
<dbReference type="InterPro" id="IPR001538">
    <property type="entry name" value="Man6P_isomerase-2_C"/>
</dbReference>
<sequence>MKIRPVILCGGSATRLWPVSRACLPKPFVPLVDGRTTFEMTLERIADDKLFLSPLIIANQQHRFLIGEAVEKLGTKAQIVLEPEPRDSAAAIAVAAILANEEDPDTMLLVLASDHVVNNLAEFRKTVKEAAKISALGHITTFGIEPHEPSSEFGYIQMDENQPIDKNGYSVKQFVEKPDKKLAEKYLANGFLWNSGNFMFSAKTMLTEMQTHCPKLLDVAGKSVANAKIDLDFLRLDETSFSQCPKLSIDYAVMEKTNVTAVVRAGFDWSDVGTWESIWDLSKKDKQGNASNQEAYIMGSKNCYVHGDGRLMALIGCENLIVVSTKDALLVVDRNNVSQVKQLVEQLRSDERIEVVENLRMYRPWGDYETLDLGSRHQVKRISVKPGGKLSLQKHFHRAEHWIVVKGTANVTRGSETFLVYENENVYLPMGCEHRLENPGKISLELIEVQTGAYLGEDDIIRIDDEFGRT</sequence>
<dbReference type="CDD" id="cd02509">
    <property type="entry name" value="GDP-M1P_Guanylyltransferase"/>
    <property type="match status" value="1"/>
</dbReference>
<dbReference type="EC" id="2.7.7.13" evidence="2"/>
<evidence type="ECO:0000256" key="3">
    <source>
        <dbReference type="ARBA" id="ARBA00022679"/>
    </source>
</evidence>
<evidence type="ECO:0000256" key="8">
    <source>
        <dbReference type="RuleBase" id="RU004190"/>
    </source>
</evidence>
<dbReference type="Pfam" id="PF00483">
    <property type="entry name" value="NTP_transferase"/>
    <property type="match status" value="1"/>
</dbReference>
<dbReference type="InterPro" id="IPR014710">
    <property type="entry name" value="RmlC-like_jellyroll"/>
</dbReference>
<comment type="catalytic activity">
    <reaction evidence="7">
        <text>alpha-D-mannose 1-phosphate + GTP + H(+) = GDP-alpha-D-mannose + diphosphate</text>
        <dbReference type="Rhea" id="RHEA:15229"/>
        <dbReference type="ChEBI" id="CHEBI:15378"/>
        <dbReference type="ChEBI" id="CHEBI:33019"/>
        <dbReference type="ChEBI" id="CHEBI:37565"/>
        <dbReference type="ChEBI" id="CHEBI:57527"/>
        <dbReference type="ChEBI" id="CHEBI:58409"/>
        <dbReference type="EC" id="2.7.7.13"/>
    </reaction>
</comment>
<proteinExistence type="inferred from homology"/>
<name>A0ABY4W3A9_9PROT</name>
<dbReference type="EMBL" id="CP098747">
    <property type="protein sequence ID" value="USG61306.1"/>
    <property type="molecule type" value="Genomic_DNA"/>
</dbReference>
<dbReference type="GO" id="GO:0004475">
    <property type="term" value="F:mannose-1-phosphate guanylyltransferase (GTP) activity"/>
    <property type="evidence" value="ECO:0007669"/>
    <property type="project" value="UniProtKB-EC"/>
</dbReference>
<comment type="similarity">
    <text evidence="1 8">Belongs to the mannose-6-phosphate isomerase type 2 family.</text>
</comment>
<dbReference type="CDD" id="cd02213">
    <property type="entry name" value="cupin_PMI_typeII_C"/>
    <property type="match status" value="1"/>
</dbReference>
<feature type="domain" description="MannoseP isomerase/GMP-like beta-helix" evidence="11">
    <location>
        <begin position="300"/>
        <end position="347"/>
    </location>
</feature>
<gene>
    <name evidence="12" type="ORF">NBZ79_19290</name>
</gene>
<evidence type="ECO:0000256" key="7">
    <source>
        <dbReference type="ARBA" id="ARBA00047343"/>
    </source>
</evidence>